<dbReference type="InterPro" id="IPR051609">
    <property type="entry name" value="NmrA/Isoflavone_reductase-like"/>
</dbReference>
<evidence type="ECO:0000259" key="3">
    <source>
        <dbReference type="Pfam" id="PF05368"/>
    </source>
</evidence>
<proteinExistence type="predicted"/>
<evidence type="ECO:0000256" key="1">
    <source>
        <dbReference type="ARBA" id="ARBA00022857"/>
    </source>
</evidence>
<dbReference type="AlphaFoldDB" id="A0A9P4IWT9"/>
<comment type="caution">
    <text evidence="4">The sequence shown here is derived from an EMBL/GenBank/DDBJ whole genome shotgun (WGS) entry which is preliminary data.</text>
</comment>
<dbReference type="PANTHER" id="PTHR47706">
    <property type="entry name" value="NMRA-LIKE FAMILY PROTEIN"/>
    <property type="match status" value="1"/>
</dbReference>
<reference evidence="4" key="1">
    <citation type="journal article" date="2020" name="Stud. Mycol.">
        <title>101 Dothideomycetes genomes: a test case for predicting lifestyles and emergence of pathogens.</title>
        <authorList>
            <person name="Haridas S."/>
            <person name="Albert R."/>
            <person name="Binder M."/>
            <person name="Bloem J."/>
            <person name="Labutti K."/>
            <person name="Salamov A."/>
            <person name="Andreopoulos B."/>
            <person name="Baker S."/>
            <person name="Barry K."/>
            <person name="Bills G."/>
            <person name="Bluhm B."/>
            <person name="Cannon C."/>
            <person name="Castanera R."/>
            <person name="Culley D."/>
            <person name="Daum C."/>
            <person name="Ezra D."/>
            <person name="Gonzalez J."/>
            <person name="Henrissat B."/>
            <person name="Kuo A."/>
            <person name="Liang C."/>
            <person name="Lipzen A."/>
            <person name="Lutzoni F."/>
            <person name="Magnuson J."/>
            <person name="Mondo S."/>
            <person name="Nolan M."/>
            <person name="Ohm R."/>
            <person name="Pangilinan J."/>
            <person name="Park H.-J."/>
            <person name="Ramirez L."/>
            <person name="Alfaro M."/>
            <person name="Sun H."/>
            <person name="Tritt A."/>
            <person name="Yoshinaga Y."/>
            <person name="Zwiers L.-H."/>
            <person name="Turgeon B."/>
            <person name="Goodwin S."/>
            <person name="Spatafora J."/>
            <person name="Crous P."/>
            <person name="Grigoriev I."/>
        </authorList>
    </citation>
    <scope>NUCLEOTIDE SEQUENCE</scope>
    <source>
        <strain evidence="4">CBS 260.36</strain>
    </source>
</reference>
<keyword evidence="5" id="KW-1185">Reference proteome</keyword>
<evidence type="ECO:0000313" key="4">
    <source>
        <dbReference type="EMBL" id="KAF2149930.1"/>
    </source>
</evidence>
<dbReference type="Gene3D" id="3.90.25.10">
    <property type="entry name" value="UDP-galactose 4-epimerase, domain 1"/>
    <property type="match status" value="1"/>
</dbReference>
<accession>A0A9P4IWT9</accession>
<dbReference type="EMBL" id="ML996090">
    <property type="protein sequence ID" value="KAF2149930.1"/>
    <property type="molecule type" value="Genomic_DNA"/>
</dbReference>
<dbReference type="SUPFAM" id="SSF51735">
    <property type="entry name" value="NAD(P)-binding Rossmann-fold domains"/>
    <property type="match status" value="1"/>
</dbReference>
<keyword evidence="2" id="KW-0560">Oxidoreductase</keyword>
<feature type="non-terminal residue" evidence="4">
    <location>
        <position position="326"/>
    </location>
</feature>
<dbReference type="Gene3D" id="3.40.50.720">
    <property type="entry name" value="NAD(P)-binding Rossmann-like Domain"/>
    <property type="match status" value="1"/>
</dbReference>
<organism evidence="4 5">
    <name type="scientific">Myriangium duriaei CBS 260.36</name>
    <dbReference type="NCBI Taxonomy" id="1168546"/>
    <lineage>
        <taxon>Eukaryota</taxon>
        <taxon>Fungi</taxon>
        <taxon>Dikarya</taxon>
        <taxon>Ascomycota</taxon>
        <taxon>Pezizomycotina</taxon>
        <taxon>Dothideomycetes</taxon>
        <taxon>Dothideomycetidae</taxon>
        <taxon>Myriangiales</taxon>
        <taxon>Myriangiaceae</taxon>
        <taxon>Myriangium</taxon>
    </lineage>
</organism>
<dbReference type="Proteomes" id="UP000799439">
    <property type="component" value="Unassembled WGS sequence"/>
</dbReference>
<dbReference type="Pfam" id="PF05368">
    <property type="entry name" value="NmrA"/>
    <property type="match status" value="1"/>
</dbReference>
<keyword evidence="1" id="KW-0521">NADP</keyword>
<evidence type="ECO:0000313" key="5">
    <source>
        <dbReference type="Proteomes" id="UP000799439"/>
    </source>
</evidence>
<name>A0A9P4IWT9_9PEZI</name>
<dbReference type="GO" id="GO:0016491">
    <property type="term" value="F:oxidoreductase activity"/>
    <property type="evidence" value="ECO:0007669"/>
    <property type="project" value="UniProtKB-KW"/>
</dbReference>
<gene>
    <name evidence="4" type="ORF">K461DRAFT_245166</name>
</gene>
<dbReference type="InterPro" id="IPR036291">
    <property type="entry name" value="NAD(P)-bd_dom_sf"/>
</dbReference>
<sequence length="326" mass="36100">MSTKHATSKNQIEKIAIVGAGGQQGKHIVEQLLKTGKFTVTAITREDSQNKIVPGVEIAKVNYQNHESLVKALKGQDVLIITMNVMAPPESSSQLIKAAAEAGVPWVLPNEFGNNTNDPEAKEVFLGIAKTKTREEIESLGVSSWIGVACGFWYEFSLPGGPERFGIDLDKRSVVFFNDGTHPNDVSTWPQVGRAVANLLSLPILPKDENDKSLTLDHYRNKFIHINSFSVNQRQMLESVIRVTGTKESDWTITHEDPKKRVEEGHAEFKAGNRQGFAKLLYSRAFFGDQAGQHVHRHGSDNEKLGLPKEDLDEFTKIGLDMKAQG</sequence>
<feature type="domain" description="NmrA-like" evidence="3">
    <location>
        <begin position="13"/>
        <end position="152"/>
    </location>
</feature>
<dbReference type="OrthoDB" id="419598at2759"/>
<dbReference type="InterPro" id="IPR008030">
    <property type="entry name" value="NmrA-like"/>
</dbReference>
<evidence type="ECO:0000256" key="2">
    <source>
        <dbReference type="ARBA" id="ARBA00023002"/>
    </source>
</evidence>
<dbReference type="PANTHER" id="PTHR47706:SF7">
    <property type="entry name" value="CIPA-LIKE, PUTATIVE (AFU_ORTHOLOGUE AFUA_1G01630)-RELATED"/>
    <property type="match status" value="1"/>
</dbReference>
<dbReference type="CDD" id="cd05259">
    <property type="entry name" value="PCBER_SDR_a"/>
    <property type="match status" value="1"/>
</dbReference>
<protein>
    <submittedName>
        <fullName evidence="4">Isoflavone reductase family protein</fullName>
    </submittedName>
</protein>
<dbReference type="InterPro" id="IPR045312">
    <property type="entry name" value="PCBER-like"/>
</dbReference>